<gene>
    <name evidence="1" type="ORF">BDK51DRAFT_17113</name>
</gene>
<keyword evidence="2" id="KW-1185">Reference proteome</keyword>
<dbReference type="AlphaFoldDB" id="A0A4P9WK14"/>
<protein>
    <submittedName>
        <fullName evidence="1">Uncharacterized protein</fullName>
    </submittedName>
</protein>
<feature type="non-terminal residue" evidence="1">
    <location>
        <position position="1"/>
    </location>
</feature>
<reference evidence="2" key="1">
    <citation type="journal article" date="2018" name="Nat. Microbiol.">
        <title>Leveraging single-cell genomics to expand the fungal tree of life.</title>
        <authorList>
            <person name="Ahrendt S.R."/>
            <person name="Quandt C.A."/>
            <person name="Ciobanu D."/>
            <person name="Clum A."/>
            <person name="Salamov A."/>
            <person name="Andreopoulos B."/>
            <person name="Cheng J.F."/>
            <person name="Woyke T."/>
            <person name="Pelin A."/>
            <person name="Henrissat B."/>
            <person name="Reynolds N.K."/>
            <person name="Benny G.L."/>
            <person name="Smith M.E."/>
            <person name="James T.Y."/>
            <person name="Grigoriev I.V."/>
        </authorList>
    </citation>
    <scope>NUCLEOTIDE SEQUENCE [LARGE SCALE GENOMIC DNA]</scope>
</reference>
<dbReference type="EMBL" id="KZ994642">
    <property type="protein sequence ID" value="RKO92425.1"/>
    <property type="molecule type" value="Genomic_DNA"/>
</dbReference>
<accession>A0A4P9WK14</accession>
<sequence>EAQKAAKKLAGEETALTIEGQKEIIANAEKKNKRLANLEMVDIMGKDNSNLPDIVRAFSLRKQRK</sequence>
<dbReference type="Proteomes" id="UP000269721">
    <property type="component" value="Unassembled WGS sequence"/>
</dbReference>
<name>A0A4P9WK14_9FUNG</name>
<proteinExistence type="predicted"/>
<evidence type="ECO:0000313" key="1">
    <source>
        <dbReference type="EMBL" id="RKO92425.1"/>
    </source>
</evidence>
<evidence type="ECO:0000313" key="2">
    <source>
        <dbReference type="Proteomes" id="UP000269721"/>
    </source>
</evidence>
<organism evidence="1 2">
    <name type="scientific">Blyttiomyces helicus</name>
    <dbReference type="NCBI Taxonomy" id="388810"/>
    <lineage>
        <taxon>Eukaryota</taxon>
        <taxon>Fungi</taxon>
        <taxon>Fungi incertae sedis</taxon>
        <taxon>Chytridiomycota</taxon>
        <taxon>Chytridiomycota incertae sedis</taxon>
        <taxon>Chytridiomycetes</taxon>
        <taxon>Chytridiomycetes incertae sedis</taxon>
        <taxon>Blyttiomyces</taxon>
    </lineage>
</organism>